<evidence type="ECO:0000313" key="2">
    <source>
        <dbReference type="EMBL" id="CAA9399705.1"/>
    </source>
</evidence>
<feature type="non-terminal residue" evidence="2">
    <location>
        <position position="88"/>
    </location>
</feature>
<organism evidence="2">
    <name type="scientific">uncultured Nocardioides sp</name>
    <dbReference type="NCBI Taxonomy" id="198441"/>
    <lineage>
        <taxon>Bacteria</taxon>
        <taxon>Bacillati</taxon>
        <taxon>Actinomycetota</taxon>
        <taxon>Actinomycetes</taxon>
        <taxon>Propionibacteriales</taxon>
        <taxon>Nocardioidaceae</taxon>
        <taxon>Nocardioides</taxon>
        <taxon>environmental samples</taxon>
    </lineage>
</organism>
<proteinExistence type="predicted"/>
<protein>
    <submittedName>
        <fullName evidence="2">Uncharacterized protein</fullName>
    </submittedName>
</protein>
<sequence length="88" mass="8792">WSGVAPSWMSMPHATAPLHRRARAPTRGATSSPCAGGAGAGRCAAAAPGVGPPAGPARGGRGRPRGAARSRRLPWSMSKSPAAVRRTG</sequence>
<gene>
    <name evidence="2" type="ORF">AVDCRST_MAG06-2096</name>
</gene>
<accession>A0A6J4NWT0</accession>
<name>A0A6J4NWT0_9ACTN</name>
<dbReference type="EMBL" id="CADCUP010000141">
    <property type="protein sequence ID" value="CAA9399705.1"/>
    <property type="molecule type" value="Genomic_DNA"/>
</dbReference>
<feature type="compositionally biased region" description="Basic residues" evidence="1">
    <location>
        <begin position="60"/>
        <end position="72"/>
    </location>
</feature>
<evidence type="ECO:0000256" key="1">
    <source>
        <dbReference type="SAM" id="MobiDB-lite"/>
    </source>
</evidence>
<reference evidence="2" key="1">
    <citation type="submission" date="2020-02" db="EMBL/GenBank/DDBJ databases">
        <authorList>
            <person name="Meier V. D."/>
        </authorList>
    </citation>
    <scope>NUCLEOTIDE SEQUENCE</scope>
    <source>
        <strain evidence="2">AVDCRST_MAG06</strain>
    </source>
</reference>
<dbReference type="AlphaFoldDB" id="A0A6J4NWT0"/>
<feature type="non-terminal residue" evidence="2">
    <location>
        <position position="1"/>
    </location>
</feature>
<feature type="region of interest" description="Disordered" evidence="1">
    <location>
        <begin position="1"/>
        <end position="88"/>
    </location>
</feature>